<reference evidence="2 3" key="1">
    <citation type="submission" date="2018-09" db="EMBL/GenBank/DDBJ databases">
        <authorList>
            <person name="Wang X."/>
            <person name="Du Z."/>
        </authorList>
    </citation>
    <scope>NUCLEOTIDE SEQUENCE [LARGE SCALE GENOMIC DNA]</scope>
    <source>
        <strain evidence="2 3">N3</strain>
    </source>
</reference>
<dbReference type="Proteomes" id="UP000283522">
    <property type="component" value="Unassembled WGS sequence"/>
</dbReference>
<name>A0A418PPV9_9BACT</name>
<evidence type="ECO:0008006" key="4">
    <source>
        <dbReference type="Google" id="ProtNLM"/>
    </source>
</evidence>
<evidence type="ECO:0000313" key="2">
    <source>
        <dbReference type="EMBL" id="RIW14116.1"/>
    </source>
</evidence>
<feature type="transmembrane region" description="Helical" evidence="1">
    <location>
        <begin position="126"/>
        <end position="144"/>
    </location>
</feature>
<sequence length="217" mass="23729">MSEKFFNLLLLLHIVGGSIGLLCGILVFILKKGTKTHANLGKLFIFGMLLSGVTAQVMAILHPNTFLFMVGVFTIYLVGTGARAIFTKSSRSIHSIDRFLQFGMVLAGLALIYLGIAGVMGGNNFGIVYIVFASIGLLMAVQDIRSASKHSHDKKAYVRKHLQRLGGGFIASATAFLVVNLRELPDWLPVWVLWLIPTLLISPLISFYSKKYKAASL</sequence>
<dbReference type="EMBL" id="QXML01000007">
    <property type="protein sequence ID" value="RIW14116.1"/>
    <property type="molecule type" value="Genomic_DNA"/>
</dbReference>
<dbReference type="OrthoDB" id="5984490at2"/>
<feature type="transmembrane region" description="Helical" evidence="1">
    <location>
        <begin position="42"/>
        <end position="60"/>
    </location>
</feature>
<dbReference type="AlphaFoldDB" id="A0A418PPV9"/>
<protein>
    <recommendedName>
        <fullName evidence="4">DUF2306 domain-containing protein</fullName>
    </recommendedName>
</protein>
<proteinExistence type="predicted"/>
<evidence type="ECO:0000313" key="3">
    <source>
        <dbReference type="Proteomes" id="UP000283522"/>
    </source>
</evidence>
<keyword evidence="1" id="KW-0472">Membrane</keyword>
<keyword evidence="1" id="KW-0812">Transmembrane</keyword>
<feature type="transmembrane region" description="Helical" evidence="1">
    <location>
        <begin position="66"/>
        <end position="86"/>
    </location>
</feature>
<accession>A0A418PPV9</accession>
<feature type="transmembrane region" description="Helical" evidence="1">
    <location>
        <begin position="188"/>
        <end position="208"/>
    </location>
</feature>
<gene>
    <name evidence="2" type="ORF">D0X99_15045</name>
</gene>
<dbReference type="RefSeq" id="WP_119478659.1">
    <property type="nucleotide sequence ID" value="NZ_QXML01000007.1"/>
</dbReference>
<keyword evidence="3" id="KW-1185">Reference proteome</keyword>
<feature type="transmembrane region" description="Helical" evidence="1">
    <location>
        <begin position="165"/>
        <end position="182"/>
    </location>
</feature>
<feature type="transmembrane region" description="Helical" evidence="1">
    <location>
        <begin position="98"/>
        <end position="120"/>
    </location>
</feature>
<organism evidence="2 3">
    <name type="scientific">Algoriphagus lacus</name>
    <dbReference type="NCBI Taxonomy" id="2056311"/>
    <lineage>
        <taxon>Bacteria</taxon>
        <taxon>Pseudomonadati</taxon>
        <taxon>Bacteroidota</taxon>
        <taxon>Cytophagia</taxon>
        <taxon>Cytophagales</taxon>
        <taxon>Cyclobacteriaceae</taxon>
        <taxon>Algoriphagus</taxon>
    </lineage>
</organism>
<keyword evidence="1" id="KW-1133">Transmembrane helix</keyword>
<feature type="transmembrane region" description="Helical" evidence="1">
    <location>
        <begin position="6"/>
        <end position="30"/>
    </location>
</feature>
<comment type="caution">
    <text evidence="2">The sequence shown here is derived from an EMBL/GenBank/DDBJ whole genome shotgun (WGS) entry which is preliminary data.</text>
</comment>
<evidence type="ECO:0000256" key="1">
    <source>
        <dbReference type="SAM" id="Phobius"/>
    </source>
</evidence>